<name>A0A4P9WSA8_9FUNG</name>
<dbReference type="Proteomes" id="UP000269721">
    <property type="component" value="Unassembled WGS sequence"/>
</dbReference>
<organism evidence="1 2">
    <name type="scientific">Blyttiomyces helicus</name>
    <dbReference type="NCBI Taxonomy" id="388810"/>
    <lineage>
        <taxon>Eukaryota</taxon>
        <taxon>Fungi</taxon>
        <taxon>Fungi incertae sedis</taxon>
        <taxon>Chytridiomycota</taxon>
        <taxon>Chytridiomycota incertae sedis</taxon>
        <taxon>Chytridiomycetes</taxon>
        <taxon>Chytridiomycetes incertae sedis</taxon>
        <taxon>Blyttiomyces</taxon>
    </lineage>
</organism>
<evidence type="ECO:0000313" key="2">
    <source>
        <dbReference type="Proteomes" id="UP000269721"/>
    </source>
</evidence>
<dbReference type="AlphaFoldDB" id="A0A4P9WSA8"/>
<sequence length="246" mass="24904">MDSSSSSTGSVTVGGGVGIGKSLFVGSNATVSGNISVSGGSTLSGSLNVGTTATIGSTITCNTNLIVNTTATGGFVLNGTGTFVINYTGSAGNNLETRLKLFEVLESAKVSTLEQMPTYQETFCQRWLSIYGRGHPDSSSATTGTPVVAGGVSIGKSITVSDYIKADTVTNKPYPSVVPLTGDSTTISGAEYGNGTYITTSSASLTDPWSSMGKYNSSTGAYTGTASTTDVTSAALRQNALVKKET</sequence>
<protein>
    <submittedName>
        <fullName evidence="1">Uncharacterized protein</fullName>
    </submittedName>
</protein>
<accession>A0A4P9WSA8</accession>
<gene>
    <name evidence="1" type="ORF">BDK51DRAFT_37725</name>
</gene>
<keyword evidence="2" id="KW-1185">Reference proteome</keyword>
<reference evidence="2" key="1">
    <citation type="journal article" date="2018" name="Nat. Microbiol.">
        <title>Leveraging single-cell genomics to expand the fungal tree of life.</title>
        <authorList>
            <person name="Ahrendt S.R."/>
            <person name="Quandt C.A."/>
            <person name="Ciobanu D."/>
            <person name="Clum A."/>
            <person name="Salamov A."/>
            <person name="Andreopoulos B."/>
            <person name="Cheng J.F."/>
            <person name="Woyke T."/>
            <person name="Pelin A."/>
            <person name="Henrissat B."/>
            <person name="Reynolds N.K."/>
            <person name="Benny G.L."/>
            <person name="Smith M.E."/>
            <person name="James T.Y."/>
            <person name="Grigoriev I.V."/>
        </authorList>
    </citation>
    <scope>NUCLEOTIDE SEQUENCE [LARGE SCALE GENOMIC DNA]</scope>
</reference>
<evidence type="ECO:0000313" key="1">
    <source>
        <dbReference type="EMBL" id="RKO93876.1"/>
    </source>
</evidence>
<proteinExistence type="predicted"/>
<dbReference type="EMBL" id="KZ994086">
    <property type="protein sequence ID" value="RKO93876.1"/>
    <property type="molecule type" value="Genomic_DNA"/>
</dbReference>